<keyword evidence="6" id="KW-0256">Endoplasmic reticulum</keyword>
<evidence type="ECO:0000256" key="9">
    <source>
        <dbReference type="ARBA" id="ARBA00022989"/>
    </source>
</evidence>
<evidence type="ECO:0000256" key="1">
    <source>
        <dbReference type="ARBA" id="ARBA00004123"/>
    </source>
</evidence>
<gene>
    <name evidence="16" type="ORF">C2S53_020709</name>
</gene>
<keyword evidence="4" id="KW-0813">Transport</keyword>
<dbReference type="PANTHER" id="PTHR10585">
    <property type="entry name" value="ER LUMEN PROTEIN RETAINING RECEPTOR"/>
    <property type="match status" value="1"/>
</dbReference>
<dbReference type="GO" id="GO:0005634">
    <property type="term" value="C:nucleus"/>
    <property type="evidence" value="ECO:0007669"/>
    <property type="project" value="UniProtKB-SubCell"/>
</dbReference>
<feature type="domain" description="Tify" evidence="15">
    <location>
        <begin position="572"/>
        <end position="606"/>
    </location>
</feature>
<keyword evidence="10 14" id="KW-0472">Membrane</keyword>
<dbReference type="GO" id="GO:0016192">
    <property type="term" value="P:vesicle-mediated transport"/>
    <property type="evidence" value="ECO:0007669"/>
    <property type="project" value="UniProtKB-KW"/>
</dbReference>
<feature type="compositionally biased region" description="Polar residues" evidence="13">
    <location>
        <begin position="508"/>
        <end position="525"/>
    </location>
</feature>
<evidence type="ECO:0000256" key="14">
    <source>
        <dbReference type="SAM" id="Phobius"/>
    </source>
</evidence>
<keyword evidence="17" id="KW-1185">Reference proteome</keyword>
<feature type="compositionally biased region" description="Low complexity" evidence="13">
    <location>
        <begin position="456"/>
        <end position="467"/>
    </location>
</feature>
<keyword evidence="12" id="KW-0539">Nucleus</keyword>
<evidence type="ECO:0000313" key="17">
    <source>
        <dbReference type="Proteomes" id="UP001190926"/>
    </source>
</evidence>
<dbReference type="InterPro" id="IPR032308">
    <property type="entry name" value="TDBD"/>
</dbReference>
<dbReference type="EMBL" id="SDAM02000019">
    <property type="protein sequence ID" value="KAH6837208.1"/>
    <property type="molecule type" value="Genomic_DNA"/>
</dbReference>
<evidence type="ECO:0000256" key="7">
    <source>
        <dbReference type="ARBA" id="ARBA00022892"/>
    </source>
</evidence>
<evidence type="ECO:0000256" key="8">
    <source>
        <dbReference type="ARBA" id="ARBA00022927"/>
    </source>
</evidence>
<evidence type="ECO:0000256" key="2">
    <source>
        <dbReference type="ARBA" id="ARBA00004477"/>
    </source>
</evidence>
<feature type="transmembrane region" description="Helical" evidence="14">
    <location>
        <begin position="165"/>
        <end position="185"/>
    </location>
</feature>
<dbReference type="InterPro" id="IPR000133">
    <property type="entry name" value="ER_ret_rcpt"/>
</dbReference>
<dbReference type="GO" id="GO:0005789">
    <property type="term" value="C:endoplasmic reticulum membrane"/>
    <property type="evidence" value="ECO:0007669"/>
    <property type="project" value="UniProtKB-SubCell"/>
</dbReference>
<comment type="subcellular location">
    <subcellularLocation>
        <location evidence="2">Endoplasmic reticulum membrane</location>
        <topology evidence="2">Multi-pass membrane protein</topology>
    </subcellularLocation>
    <subcellularLocation>
        <location evidence="1">Nucleus</location>
    </subcellularLocation>
</comment>
<dbReference type="GO" id="GO:0046923">
    <property type="term" value="F:ER retention sequence binding"/>
    <property type="evidence" value="ECO:0007669"/>
    <property type="project" value="InterPro"/>
</dbReference>
<comment type="caution">
    <text evidence="16">The sequence shown here is derived from an EMBL/GenBank/DDBJ whole genome shotgun (WGS) entry which is preliminary data.</text>
</comment>
<proteinExistence type="inferred from homology"/>
<keyword evidence="9 14" id="KW-1133">Transmembrane helix</keyword>
<keyword evidence="11 16" id="KW-0675">Receptor</keyword>
<evidence type="ECO:0000259" key="15">
    <source>
        <dbReference type="Pfam" id="PF16135"/>
    </source>
</evidence>
<keyword evidence="7" id="KW-0931">ER-Golgi transport</keyword>
<evidence type="ECO:0000256" key="5">
    <source>
        <dbReference type="ARBA" id="ARBA00022692"/>
    </source>
</evidence>
<keyword evidence="8" id="KW-0653">Protein transport</keyword>
<dbReference type="GO" id="GO:0006621">
    <property type="term" value="P:protein retention in ER lumen"/>
    <property type="evidence" value="ECO:0007669"/>
    <property type="project" value="InterPro"/>
</dbReference>
<name>A0AAD4JNS2_PERFH</name>
<evidence type="ECO:0000256" key="4">
    <source>
        <dbReference type="ARBA" id="ARBA00022448"/>
    </source>
</evidence>
<sequence length="613" mass="68044">MGSKIAEPLFKILAWVRRRSTKVKTLLSAAAALCALVAMKLLVKDHSHFFIASEAIHFVGILVLIYKLTTQKTCSGLSLKTQELTAIFLAARLCCSYSMEDDIHTVLDFLTLASTVWVIYKIRFKLKSTYIAKLDCIPLYYVAVPCAILAVLVHPRTYHAHSAHILWAFAVYLESVSVFPQLTMIQNAKIIEPFTAHYVFALGVARFLGCAYWIIRVYDSAGRYLLLVGDGYIWLLMMLLAEIIQTFILADFCYYYIKGVMDGRLIVYLPLSSRGKYGKIDNLREKTREITNCEKSDFVVSRCEFSGLVAENGSETIDPQRRREIQALRRQEARRKREEKVKKSKGQNAVGFVDDNLFLEAQKFQARVRDREIREKDLFFEGKSGENGKNCSDEVADELGLSLFSERKEREKECFYPKVQLVASPIDCDSEYSNGVKSLEQCSSAVSDYHAMSHKGGSSSDTGSQSSPLRRRDSWSQAEADGGLGGAKLVPKRNPQASWMRSDADNGSPVSSTSEALSSKETCSGLNDKPPPNPSAAAAAACLPRMPCVCATGNGPNGRTVTGFLYRYNKTEVSIMCVCHGTSFSPAEFVAHAGGVDVTHPLRHITVVPSALQ</sequence>
<evidence type="ECO:0000256" key="12">
    <source>
        <dbReference type="ARBA" id="ARBA00023242"/>
    </source>
</evidence>
<dbReference type="GO" id="GO:0015031">
    <property type="term" value="P:protein transport"/>
    <property type="evidence" value="ECO:0007669"/>
    <property type="project" value="UniProtKB-KW"/>
</dbReference>
<reference evidence="16 17" key="1">
    <citation type="journal article" date="2021" name="Nat. Commun.">
        <title>Incipient diploidization of the medicinal plant Perilla within 10,000 years.</title>
        <authorList>
            <person name="Zhang Y."/>
            <person name="Shen Q."/>
            <person name="Leng L."/>
            <person name="Zhang D."/>
            <person name="Chen S."/>
            <person name="Shi Y."/>
            <person name="Ning Z."/>
            <person name="Chen S."/>
        </authorList>
    </citation>
    <scope>NUCLEOTIDE SEQUENCE [LARGE SCALE GENOMIC DNA]</scope>
    <source>
        <strain evidence="17">cv. PC099</strain>
    </source>
</reference>
<evidence type="ECO:0000256" key="11">
    <source>
        <dbReference type="ARBA" id="ARBA00023170"/>
    </source>
</evidence>
<feature type="region of interest" description="Disordered" evidence="13">
    <location>
        <begin position="450"/>
        <end position="538"/>
    </location>
</feature>
<evidence type="ECO:0000313" key="16">
    <source>
        <dbReference type="EMBL" id="KAH6837208.1"/>
    </source>
</evidence>
<keyword evidence="5 14" id="KW-0812">Transmembrane</keyword>
<feature type="transmembrane region" description="Helical" evidence="14">
    <location>
        <begin position="25"/>
        <end position="43"/>
    </location>
</feature>
<accession>A0AAD4JNS2</accession>
<feature type="transmembrane region" description="Helical" evidence="14">
    <location>
        <begin position="49"/>
        <end position="69"/>
    </location>
</feature>
<dbReference type="Pfam" id="PF00810">
    <property type="entry name" value="ER_lumen_recept"/>
    <property type="match status" value="1"/>
</dbReference>
<dbReference type="PRINTS" id="PR00660">
    <property type="entry name" value="ERLUMENR"/>
</dbReference>
<evidence type="ECO:0000256" key="6">
    <source>
        <dbReference type="ARBA" id="ARBA00022824"/>
    </source>
</evidence>
<evidence type="ECO:0000256" key="10">
    <source>
        <dbReference type="ARBA" id="ARBA00023136"/>
    </source>
</evidence>
<dbReference type="Proteomes" id="UP001190926">
    <property type="component" value="Unassembled WGS sequence"/>
</dbReference>
<feature type="transmembrane region" description="Helical" evidence="14">
    <location>
        <begin position="134"/>
        <end position="153"/>
    </location>
</feature>
<evidence type="ECO:0000256" key="3">
    <source>
        <dbReference type="ARBA" id="ARBA00010120"/>
    </source>
</evidence>
<feature type="transmembrane region" description="Helical" evidence="14">
    <location>
        <begin position="235"/>
        <end position="257"/>
    </location>
</feature>
<dbReference type="AlphaFoldDB" id="A0AAD4JNS2"/>
<organism evidence="16 17">
    <name type="scientific">Perilla frutescens var. hirtella</name>
    <name type="common">Perilla citriodora</name>
    <name type="synonym">Perilla setoyensis</name>
    <dbReference type="NCBI Taxonomy" id="608512"/>
    <lineage>
        <taxon>Eukaryota</taxon>
        <taxon>Viridiplantae</taxon>
        <taxon>Streptophyta</taxon>
        <taxon>Embryophyta</taxon>
        <taxon>Tracheophyta</taxon>
        <taxon>Spermatophyta</taxon>
        <taxon>Magnoliopsida</taxon>
        <taxon>eudicotyledons</taxon>
        <taxon>Gunneridae</taxon>
        <taxon>Pentapetalae</taxon>
        <taxon>asterids</taxon>
        <taxon>lamiids</taxon>
        <taxon>Lamiales</taxon>
        <taxon>Lamiaceae</taxon>
        <taxon>Nepetoideae</taxon>
        <taxon>Elsholtzieae</taxon>
        <taxon>Perilla</taxon>
    </lineage>
</organism>
<feature type="transmembrane region" description="Helical" evidence="14">
    <location>
        <begin position="197"/>
        <end position="215"/>
    </location>
</feature>
<evidence type="ECO:0000256" key="13">
    <source>
        <dbReference type="SAM" id="MobiDB-lite"/>
    </source>
</evidence>
<comment type="similarity">
    <text evidence="3">Belongs to the ERD2 family.</text>
</comment>
<dbReference type="Pfam" id="PF16135">
    <property type="entry name" value="TDBD"/>
    <property type="match status" value="1"/>
</dbReference>
<protein>
    <submittedName>
        <fullName evidence="16">ER lumen protein retaining receptor family protein</fullName>
    </submittedName>
</protein>